<proteinExistence type="predicted"/>
<evidence type="ECO:0000313" key="7">
    <source>
        <dbReference type="EMBL" id="GES04481.1"/>
    </source>
</evidence>
<keyword evidence="4 6" id="KW-1133">Transmembrane helix</keyword>
<feature type="transmembrane region" description="Helical" evidence="6">
    <location>
        <begin position="267"/>
        <end position="285"/>
    </location>
</feature>
<dbReference type="EMBL" id="BLAD01000082">
    <property type="protein sequence ID" value="GES04481.1"/>
    <property type="molecule type" value="Genomic_DNA"/>
</dbReference>
<dbReference type="GO" id="GO:0005886">
    <property type="term" value="C:plasma membrane"/>
    <property type="evidence" value="ECO:0007669"/>
    <property type="project" value="UniProtKB-SubCell"/>
</dbReference>
<evidence type="ECO:0000256" key="2">
    <source>
        <dbReference type="ARBA" id="ARBA00022475"/>
    </source>
</evidence>
<protein>
    <submittedName>
        <fullName evidence="7">ABC transporter permease</fullName>
    </submittedName>
</protein>
<evidence type="ECO:0000256" key="1">
    <source>
        <dbReference type="ARBA" id="ARBA00004651"/>
    </source>
</evidence>
<dbReference type="RefSeq" id="WP_246239447.1">
    <property type="nucleotide sequence ID" value="NZ_BAAABN010000072.1"/>
</dbReference>
<keyword evidence="8" id="KW-1185">Reference proteome</keyword>
<dbReference type="GO" id="GO:0022857">
    <property type="term" value="F:transmembrane transporter activity"/>
    <property type="evidence" value="ECO:0007669"/>
    <property type="project" value="InterPro"/>
</dbReference>
<dbReference type="InterPro" id="IPR001851">
    <property type="entry name" value="ABC_transp_permease"/>
</dbReference>
<dbReference type="AlphaFoldDB" id="A0A5M3WBP9"/>
<feature type="transmembrane region" description="Helical" evidence="6">
    <location>
        <begin position="232"/>
        <end position="255"/>
    </location>
</feature>
<name>A0A5M3WBP9_9ACTN</name>
<feature type="transmembrane region" description="Helical" evidence="6">
    <location>
        <begin position="185"/>
        <end position="212"/>
    </location>
</feature>
<reference evidence="7 8" key="1">
    <citation type="submission" date="2019-10" db="EMBL/GenBank/DDBJ databases">
        <title>Whole genome shotgun sequence of Acrocarpospora corrugata NBRC 13972.</title>
        <authorList>
            <person name="Ichikawa N."/>
            <person name="Kimura A."/>
            <person name="Kitahashi Y."/>
            <person name="Komaki H."/>
            <person name="Oguchi A."/>
        </authorList>
    </citation>
    <scope>NUCLEOTIDE SEQUENCE [LARGE SCALE GENOMIC DNA]</scope>
    <source>
        <strain evidence="7 8">NBRC 13972</strain>
    </source>
</reference>
<dbReference type="Proteomes" id="UP000334990">
    <property type="component" value="Unassembled WGS sequence"/>
</dbReference>
<sequence length="356" mass="35365">MTPRAWRAQVLRGLAAPAAAVALSLVAGAVIMALSGVSPAVAYVSLLRGALGSPEAIGRTLQNATPLILTGIAVAFAFRGGLFNIGGDGQFAAGATAAAWAGVTLSLPPVIGPVAVLALGGLAGGLVGALAGALKARFGAHEVVTTIMLNFIVADLSTWLLLHPLSAHSQVPGSDFALPSNRLPMIGGGLAGAHLGLVVALAGAVVASVVLWRTPYGMELRVSGLAPRTARYMGASPTVAAAAALGGGGLFAGLAGAGEVLGTYGHMTVPFVTSLGYLGIGVALLGRNHPVGCVAGGLVLGALSSGGQQMQFDVGISAHLIDVLVGIVLLFVTVQTLRRRTGPRRARAARLAVGGR</sequence>
<dbReference type="PANTHER" id="PTHR47089:SF1">
    <property type="entry name" value="GUANOSINE ABC TRANSPORTER PERMEASE PROTEIN NUPP"/>
    <property type="match status" value="1"/>
</dbReference>
<feature type="transmembrane region" description="Helical" evidence="6">
    <location>
        <begin position="114"/>
        <end position="134"/>
    </location>
</feature>
<keyword evidence="3 6" id="KW-0812">Transmembrane</keyword>
<feature type="transmembrane region" description="Helical" evidence="6">
    <location>
        <begin position="146"/>
        <end position="165"/>
    </location>
</feature>
<evidence type="ECO:0000256" key="3">
    <source>
        <dbReference type="ARBA" id="ARBA00022692"/>
    </source>
</evidence>
<evidence type="ECO:0000256" key="5">
    <source>
        <dbReference type="ARBA" id="ARBA00023136"/>
    </source>
</evidence>
<evidence type="ECO:0000256" key="6">
    <source>
        <dbReference type="SAM" id="Phobius"/>
    </source>
</evidence>
<feature type="transmembrane region" description="Helical" evidence="6">
    <location>
        <begin position="292"/>
        <end position="310"/>
    </location>
</feature>
<organism evidence="7 8">
    <name type="scientific">Acrocarpospora corrugata</name>
    <dbReference type="NCBI Taxonomy" id="35763"/>
    <lineage>
        <taxon>Bacteria</taxon>
        <taxon>Bacillati</taxon>
        <taxon>Actinomycetota</taxon>
        <taxon>Actinomycetes</taxon>
        <taxon>Streptosporangiales</taxon>
        <taxon>Streptosporangiaceae</taxon>
        <taxon>Acrocarpospora</taxon>
    </lineage>
</organism>
<feature type="transmembrane region" description="Helical" evidence="6">
    <location>
        <begin position="316"/>
        <end position="337"/>
    </location>
</feature>
<accession>A0A5M3WBP9</accession>
<evidence type="ECO:0000256" key="4">
    <source>
        <dbReference type="ARBA" id="ARBA00022989"/>
    </source>
</evidence>
<dbReference type="Pfam" id="PF02653">
    <property type="entry name" value="BPD_transp_2"/>
    <property type="match status" value="1"/>
</dbReference>
<evidence type="ECO:0000313" key="8">
    <source>
        <dbReference type="Proteomes" id="UP000334990"/>
    </source>
</evidence>
<dbReference type="PANTHER" id="PTHR47089">
    <property type="entry name" value="ABC TRANSPORTER, PERMEASE PROTEIN"/>
    <property type="match status" value="1"/>
</dbReference>
<gene>
    <name evidence="7" type="ORF">Acor_65490</name>
</gene>
<keyword evidence="5 6" id="KW-0472">Membrane</keyword>
<comment type="subcellular location">
    <subcellularLocation>
        <location evidence="1">Cell membrane</location>
        <topology evidence="1">Multi-pass membrane protein</topology>
    </subcellularLocation>
</comment>
<dbReference type="CDD" id="cd06580">
    <property type="entry name" value="TM_PBP1_transp_TpRbsC_like"/>
    <property type="match status" value="1"/>
</dbReference>
<keyword evidence="2" id="KW-1003">Cell membrane</keyword>
<comment type="caution">
    <text evidence="7">The sequence shown here is derived from an EMBL/GenBank/DDBJ whole genome shotgun (WGS) entry which is preliminary data.</text>
</comment>